<reference evidence="1" key="1">
    <citation type="journal article" date="2014" name="Front. Microbiol.">
        <title>High frequency of phylogenetically diverse reductive dehalogenase-homologous genes in deep subseafloor sedimentary metagenomes.</title>
        <authorList>
            <person name="Kawai M."/>
            <person name="Futagami T."/>
            <person name="Toyoda A."/>
            <person name="Takaki Y."/>
            <person name="Nishi S."/>
            <person name="Hori S."/>
            <person name="Arai W."/>
            <person name="Tsubouchi T."/>
            <person name="Morono Y."/>
            <person name="Uchiyama I."/>
            <person name="Ito T."/>
            <person name="Fujiyama A."/>
            <person name="Inagaki F."/>
            <person name="Takami H."/>
        </authorList>
    </citation>
    <scope>NUCLEOTIDE SEQUENCE</scope>
    <source>
        <strain evidence="1">Expedition CK06-06</strain>
    </source>
</reference>
<dbReference type="EMBL" id="BARW01006051">
    <property type="protein sequence ID" value="GAI85737.1"/>
    <property type="molecule type" value="Genomic_DNA"/>
</dbReference>
<proteinExistence type="predicted"/>
<organism evidence="1">
    <name type="scientific">marine sediment metagenome</name>
    <dbReference type="NCBI Taxonomy" id="412755"/>
    <lineage>
        <taxon>unclassified sequences</taxon>
        <taxon>metagenomes</taxon>
        <taxon>ecological metagenomes</taxon>
    </lineage>
</organism>
<accession>X1RY77</accession>
<name>X1RY77_9ZZZZ</name>
<evidence type="ECO:0000313" key="1">
    <source>
        <dbReference type="EMBL" id="GAI85737.1"/>
    </source>
</evidence>
<protein>
    <submittedName>
        <fullName evidence="1">Uncharacterized protein</fullName>
    </submittedName>
</protein>
<comment type="caution">
    <text evidence="1">The sequence shown here is derived from an EMBL/GenBank/DDBJ whole genome shotgun (WGS) entry which is preliminary data.</text>
</comment>
<dbReference type="AlphaFoldDB" id="X1RY77"/>
<gene>
    <name evidence="1" type="ORF">S12H4_12663</name>
</gene>
<sequence>MAEENRAERSVSRPAPNIIIIPAKSTSDVSFVLAYWVDKKRCIL</sequence>